<sequence length="459" mass="51287">MMKTSLRWGDTMTTATASPPTYFRTQRPDDPLSSAAQATREAHFAVFAPYIDGDIEDFDLRVTQIQQATGWSKGFVEHGIFAYATLRHLPQLQELHCRTKLLDMSHLTAIERVLAELGEEVDPEAFALIDATLAALFTPSKTDQHMPRRHTVTRRIRELIRQIDPERAYDPKRRRERTSAGPSVTFADFVLGGVSQSVVQLNTDEVTAARCKKSILRVAREQKLTLAETVVRLLTGEVVASVSPVLHVYAPKGRAVGDPVQLPGSGWTGPEATATLDEWIARAGAREVDLDEISRRSTESYTPTAEMRSYVVARDGTCIFPGCHRSAADCQLDHRIPFDRGGATTPDNLFALCQHHHNLKTDKRATYLVDRATGEVIWLFADGTYEFAESEGLLNQEAVPTHPRWRSSLESVRRNRARAAEFAAKGHAILDELDRDHDEEKANARIAALEREYGMTFPN</sequence>
<dbReference type="InterPro" id="IPR002711">
    <property type="entry name" value="HNH"/>
</dbReference>
<evidence type="ECO:0000256" key="1">
    <source>
        <dbReference type="SAM" id="MobiDB-lite"/>
    </source>
</evidence>
<accession>A0A269PGF6</accession>
<dbReference type="GO" id="GO:0004519">
    <property type="term" value="F:endonuclease activity"/>
    <property type="evidence" value="ECO:0007669"/>
    <property type="project" value="InterPro"/>
</dbReference>
<evidence type="ECO:0000313" key="4">
    <source>
        <dbReference type="Proteomes" id="UP000215771"/>
    </source>
</evidence>
<proteinExistence type="predicted"/>
<reference evidence="3 4" key="1">
    <citation type="submission" date="2017-08" db="EMBL/GenBank/DDBJ databases">
        <authorList>
            <person name="de Groot N.N."/>
        </authorList>
    </citation>
    <scope>NUCLEOTIDE SEQUENCE [LARGE SCALE GENOMIC DNA]</scope>
    <source>
        <strain evidence="3 4">NBT06-6</strain>
    </source>
</reference>
<dbReference type="Gene3D" id="1.10.30.50">
    <property type="match status" value="1"/>
</dbReference>
<evidence type="ECO:0000313" key="3">
    <source>
        <dbReference type="EMBL" id="PAJ71367.1"/>
    </source>
</evidence>
<dbReference type="SMART" id="SM00507">
    <property type="entry name" value="HNHc"/>
    <property type="match status" value="1"/>
</dbReference>
<organism evidence="3 4">
    <name type="scientific">Corynebacterium hadale</name>
    <dbReference type="NCBI Taxonomy" id="2026255"/>
    <lineage>
        <taxon>Bacteria</taxon>
        <taxon>Bacillati</taxon>
        <taxon>Actinomycetota</taxon>
        <taxon>Actinomycetes</taxon>
        <taxon>Mycobacteriales</taxon>
        <taxon>Corynebacteriaceae</taxon>
        <taxon>Corynebacterium</taxon>
    </lineage>
</organism>
<feature type="domain" description="HNH nuclease" evidence="2">
    <location>
        <begin position="306"/>
        <end position="358"/>
    </location>
</feature>
<comment type="caution">
    <text evidence="3">The sequence shown here is derived from an EMBL/GenBank/DDBJ whole genome shotgun (WGS) entry which is preliminary data.</text>
</comment>
<dbReference type="GO" id="GO:0003676">
    <property type="term" value="F:nucleic acid binding"/>
    <property type="evidence" value="ECO:0007669"/>
    <property type="project" value="InterPro"/>
</dbReference>
<dbReference type="Proteomes" id="UP000215771">
    <property type="component" value="Unassembled WGS sequence"/>
</dbReference>
<feature type="region of interest" description="Disordered" evidence="1">
    <location>
        <begin position="1"/>
        <end position="34"/>
    </location>
</feature>
<dbReference type="EMBL" id="NQMQ01000001">
    <property type="protein sequence ID" value="PAJ71367.1"/>
    <property type="molecule type" value="Genomic_DNA"/>
</dbReference>
<dbReference type="InterPro" id="IPR003615">
    <property type="entry name" value="HNH_nuc"/>
</dbReference>
<dbReference type="CDD" id="cd00085">
    <property type="entry name" value="HNHc"/>
    <property type="match status" value="1"/>
</dbReference>
<dbReference type="AlphaFoldDB" id="A0A269PGF6"/>
<name>A0A269PGF6_9CORY</name>
<dbReference type="GO" id="GO:0008270">
    <property type="term" value="F:zinc ion binding"/>
    <property type="evidence" value="ECO:0007669"/>
    <property type="project" value="InterPro"/>
</dbReference>
<gene>
    <name evidence="3" type="ORF">CIG21_01195</name>
</gene>
<evidence type="ECO:0000259" key="2">
    <source>
        <dbReference type="SMART" id="SM00507"/>
    </source>
</evidence>
<protein>
    <recommendedName>
        <fullName evidence="2">HNH nuclease domain-containing protein</fullName>
    </recommendedName>
</protein>
<dbReference type="Pfam" id="PF01844">
    <property type="entry name" value="HNH"/>
    <property type="match status" value="1"/>
</dbReference>